<protein>
    <submittedName>
        <fullName evidence="2">Uncharacterized protein</fullName>
    </submittedName>
</protein>
<keyword evidence="1" id="KW-1133">Transmembrane helix</keyword>
<dbReference type="AlphaFoldDB" id="A0A8T9PYU7"/>
<keyword evidence="3" id="KW-1185">Reference proteome</keyword>
<feature type="transmembrane region" description="Helical" evidence="1">
    <location>
        <begin position="12"/>
        <end position="33"/>
    </location>
</feature>
<evidence type="ECO:0000313" key="3">
    <source>
        <dbReference type="Proteomes" id="UP000831796"/>
    </source>
</evidence>
<evidence type="ECO:0000256" key="1">
    <source>
        <dbReference type="SAM" id="Phobius"/>
    </source>
</evidence>
<dbReference type="KEGG" id="hcu:MUN79_16905"/>
<organism evidence="2 3">
    <name type="scientific">Hymenobacter cellulosilyticus</name>
    <dbReference type="NCBI Taxonomy" id="2932248"/>
    <lineage>
        <taxon>Bacteria</taxon>
        <taxon>Pseudomonadati</taxon>
        <taxon>Bacteroidota</taxon>
        <taxon>Cytophagia</taxon>
        <taxon>Cytophagales</taxon>
        <taxon>Hymenobacteraceae</taxon>
        <taxon>Hymenobacter</taxon>
    </lineage>
</organism>
<reference evidence="2" key="1">
    <citation type="submission" date="2022-04" db="EMBL/GenBank/DDBJ databases">
        <title>Hymenobacter sp. isolated from the air.</title>
        <authorList>
            <person name="Won M."/>
            <person name="Lee C.-M."/>
            <person name="Woen H.-Y."/>
            <person name="Kwon S.-W."/>
        </authorList>
    </citation>
    <scope>NUCLEOTIDE SEQUENCE</scope>
    <source>
        <strain evidence="2">5116S-3</strain>
    </source>
</reference>
<proteinExistence type="predicted"/>
<name>A0A8T9PYU7_9BACT</name>
<sequence>MDTTSNPSTIVSNLVGWLFGLVVLAIGMVNTFWGNDPGFGIFIIVLSLAYFPPVNSLIMEKTGLRIPPIAKVLLGALIIWSSLGVGELFDKIDLMMKSL</sequence>
<dbReference type="RefSeq" id="WP_244673836.1">
    <property type="nucleotide sequence ID" value="NZ_CP095046.1"/>
</dbReference>
<keyword evidence="1" id="KW-0812">Transmembrane</keyword>
<evidence type="ECO:0000313" key="2">
    <source>
        <dbReference type="EMBL" id="UOQ70414.1"/>
    </source>
</evidence>
<keyword evidence="1" id="KW-0472">Membrane</keyword>
<dbReference type="EMBL" id="CP095046">
    <property type="protein sequence ID" value="UOQ70414.1"/>
    <property type="molecule type" value="Genomic_DNA"/>
</dbReference>
<feature type="transmembrane region" description="Helical" evidence="1">
    <location>
        <begin position="39"/>
        <end position="58"/>
    </location>
</feature>
<dbReference type="Proteomes" id="UP000831796">
    <property type="component" value="Chromosome"/>
</dbReference>
<feature type="transmembrane region" description="Helical" evidence="1">
    <location>
        <begin position="70"/>
        <end position="89"/>
    </location>
</feature>
<accession>A0A8T9PYU7</accession>
<gene>
    <name evidence="2" type="ORF">MUN79_16905</name>
</gene>